<comment type="caution">
    <text evidence="6">The sequence shown here is derived from an EMBL/GenBank/DDBJ whole genome shotgun (WGS) entry which is preliminary data.</text>
</comment>
<evidence type="ECO:0000313" key="7">
    <source>
        <dbReference type="Proteomes" id="UP001244011"/>
    </source>
</evidence>
<dbReference type="Pfam" id="PF08100">
    <property type="entry name" value="Dimerisation"/>
    <property type="match status" value="1"/>
</dbReference>
<dbReference type="SUPFAM" id="SSF46785">
    <property type="entry name" value="Winged helix' DNA-binding domain"/>
    <property type="match status" value="1"/>
</dbReference>
<feature type="domain" description="O-methyltransferase dimerisation" evidence="5">
    <location>
        <begin position="104"/>
        <end position="171"/>
    </location>
</feature>
<dbReference type="SUPFAM" id="SSF53335">
    <property type="entry name" value="S-adenosyl-L-methionine-dependent methyltransferases"/>
    <property type="match status" value="1"/>
</dbReference>
<dbReference type="InterPro" id="IPR036388">
    <property type="entry name" value="WH-like_DNA-bd_sf"/>
</dbReference>
<dbReference type="InterPro" id="IPR029063">
    <property type="entry name" value="SAM-dependent_MTases_sf"/>
</dbReference>
<evidence type="ECO:0000259" key="5">
    <source>
        <dbReference type="Pfam" id="PF08100"/>
    </source>
</evidence>
<dbReference type="AlphaFoldDB" id="A0AAJ0BTW6"/>
<dbReference type="Proteomes" id="UP001244011">
    <property type="component" value="Unassembled WGS sequence"/>
</dbReference>
<dbReference type="InterPro" id="IPR012967">
    <property type="entry name" value="COMT_dimerisation"/>
</dbReference>
<dbReference type="EMBL" id="MU839024">
    <property type="protein sequence ID" value="KAK1763907.1"/>
    <property type="molecule type" value="Genomic_DNA"/>
</dbReference>
<dbReference type="GO" id="GO:0008171">
    <property type="term" value="F:O-methyltransferase activity"/>
    <property type="evidence" value="ECO:0007669"/>
    <property type="project" value="InterPro"/>
</dbReference>
<dbReference type="Pfam" id="PF00891">
    <property type="entry name" value="Methyltransf_2"/>
    <property type="match status" value="1"/>
</dbReference>
<dbReference type="GO" id="GO:0046983">
    <property type="term" value="F:protein dimerization activity"/>
    <property type="evidence" value="ECO:0007669"/>
    <property type="project" value="InterPro"/>
</dbReference>
<evidence type="ECO:0000256" key="1">
    <source>
        <dbReference type="ARBA" id="ARBA00022603"/>
    </source>
</evidence>
<accession>A0AAJ0BTW6</accession>
<dbReference type="PROSITE" id="PS51683">
    <property type="entry name" value="SAM_OMT_II"/>
    <property type="match status" value="1"/>
</dbReference>
<sequence length="442" mass="48093">MAEVNGTKPTPVVAEVKAPEVTVTETNGFVKNPAVDISVALAANNLKRVSGLVNGISSLGTAASNGDEQARLDLVEKARSLVQALETPRETMIKHCWAQPSAFTALTVGIDTGLFTALAEDNGSAKNANDLAKKLGVDPPLLCRLMRHLGAMGYIEEAGADTYKPTNFSSSLSIPIIGDGYPCISGALAAALYKFPEYASKNGYKTPNSISDGPMQYAYDTQLNMFEYLQANPPRGVQFNHHMGGYRQGRPAWMDQGFYPVQERLVEGADTGADAALIVDIGGSLGHDLDEFRRKHPDAPGRLVLQDLPVIIGQIVELDSRIERMPYDFYTEQPVKGARAYYMHSVLHDWPDETCATILANVKAAMKPGYSRLLINENVVPPERAQWEATALDIMMLTLLSSRERTESDWRSLLEGLAGLKITSIYTAANGVESIIECELVE</sequence>
<dbReference type="InterPro" id="IPR036390">
    <property type="entry name" value="WH_DNA-bd_sf"/>
</dbReference>
<dbReference type="Gene3D" id="3.40.50.150">
    <property type="entry name" value="Vaccinia Virus protein VP39"/>
    <property type="match status" value="1"/>
</dbReference>
<organism evidence="6 7">
    <name type="scientific">Phialemonium atrogriseum</name>
    <dbReference type="NCBI Taxonomy" id="1093897"/>
    <lineage>
        <taxon>Eukaryota</taxon>
        <taxon>Fungi</taxon>
        <taxon>Dikarya</taxon>
        <taxon>Ascomycota</taxon>
        <taxon>Pezizomycotina</taxon>
        <taxon>Sordariomycetes</taxon>
        <taxon>Sordariomycetidae</taxon>
        <taxon>Cephalothecales</taxon>
        <taxon>Cephalothecaceae</taxon>
        <taxon>Phialemonium</taxon>
    </lineage>
</organism>
<keyword evidence="7" id="KW-1185">Reference proteome</keyword>
<dbReference type="Gene3D" id="1.10.10.10">
    <property type="entry name" value="Winged helix-like DNA-binding domain superfamily/Winged helix DNA-binding domain"/>
    <property type="match status" value="1"/>
</dbReference>
<evidence type="ECO:0000259" key="4">
    <source>
        <dbReference type="Pfam" id="PF00891"/>
    </source>
</evidence>
<dbReference type="InterPro" id="IPR016461">
    <property type="entry name" value="COMT-like"/>
</dbReference>
<feature type="domain" description="O-methyltransferase C-terminal" evidence="4">
    <location>
        <begin position="276"/>
        <end position="416"/>
    </location>
</feature>
<dbReference type="PANTHER" id="PTHR43712">
    <property type="entry name" value="PUTATIVE (AFU_ORTHOLOGUE AFUA_4G14580)-RELATED"/>
    <property type="match status" value="1"/>
</dbReference>
<proteinExistence type="predicted"/>
<evidence type="ECO:0000256" key="2">
    <source>
        <dbReference type="ARBA" id="ARBA00022679"/>
    </source>
</evidence>
<keyword evidence="2" id="KW-0808">Transferase</keyword>
<keyword evidence="1 6" id="KW-0489">Methyltransferase</keyword>
<dbReference type="InterPro" id="IPR001077">
    <property type="entry name" value="COMT_C"/>
</dbReference>
<reference evidence="6" key="1">
    <citation type="submission" date="2023-06" db="EMBL/GenBank/DDBJ databases">
        <title>Genome-scale phylogeny and comparative genomics of the fungal order Sordariales.</title>
        <authorList>
            <consortium name="Lawrence Berkeley National Laboratory"/>
            <person name="Hensen N."/>
            <person name="Bonometti L."/>
            <person name="Westerberg I."/>
            <person name="Brannstrom I.O."/>
            <person name="Guillou S."/>
            <person name="Cros-Aarteil S."/>
            <person name="Calhoun S."/>
            <person name="Haridas S."/>
            <person name="Kuo A."/>
            <person name="Mondo S."/>
            <person name="Pangilinan J."/>
            <person name="Riley R."/>
            <person name="Labutti K."/>
            <person name="Andreopoulos B."/>
            <person name="Lipzen A."/>
            <person name="Chen C."/>
            <person name="Yanf M."/>
            <person name="Daum C."/>
            <person name="Ng V."/>
            <person name="Clum A."/>
            <person name="Steindorff A."/>
            <person name="Ohm R."/>
            <person name="Martin F."/>
            <person name="Silar P."/>
            <person name="Natvig D."/>
            <person name="Lalanne C."/>
            <person name="Gautier V."/>
            <person name="Ament-Velasquez S.L."/>
            <person name="Kruys A."/>
            <person name="Hutchinson M.I."/>
            <person name="Powell A.J."/>
            <person name="Barry K."/>
            <person name="Miller A.N."/>
            <person name="Grigoriev I.V."/>
            <person name="Debuchy R."/>
            <person name="Gladieux P."/>
            <person name="Thoren M.H."/>
            <person name="Johannesson H."/>
        </authorList>
    </citation>
    <scope>NUCLEOTIDE SEQUENCE</scope>
    <source>
        <strain evidence="6">8032-3</strain>
    </source>
</reference>
<gene>
    <name evidence="6" type="ORF">QBC33DRAFT_548832</name>
</gene>
<evidence type="ECO:0000313" key="6">
    <source>
        <dbReference type="EMBL" id="KAK1763907.1"/>
    </source>
</evidence>
<dbReference type="PANTHER" id="PTHR43712:SF17">
    <property type="entry name" value="O-METHYLTRANSFERASE"/>
    <property type="match status" value="1"/>
</dbReference>
<dbReference type="GO" id="GO:0032259">
    <property type="term" value="P:methylation"/>
    <property type="evidence" value="ECO:0007669"/>
    <property type="project" value="UniProtKB-KW"/>
</dbReference>
<protein>
    <submittedName>
        <fullName evidence="6">S-adenosyl-L-methionine-dependent methyltransferase</fullName>
    </submittedName>
</protein>
<name>A0AAJ0BTW6_9PEZI</name>
<keyword evidence="3" id="KW-0949">S-adenosyl-L-methionine</keyword>
<dbReference type="RefSeq" id="XP_060280120.1">
    <property type="nucleotide sequence ID" value="XM_060428902.1"/>
</dbReference>
<evidence type="ECO:0000256" key="3">
    <source>
        <dbReference type="ARBA" id="ARBA00022691"/>
    </source>
</evidence>
<dbReference type="GeneID" id="85312089"/>